<accession>A0ABQ3IET0</accession>
<dbReference type="Proteomes" id="UP000626370">
    <property type="component" value="Unassembled WGS sequence"/>
</dbReference>
<sequence length="100" mass="11866">MNEHTYINKLSALFTQYFESVSTRVPDRELKNRIQGYIHAGEVLSIINREHSTQIMEEAHFQVFGENINERKNKKVAFKEALKTRDDSYFDIPAYERQKI</sequence>
<gene>
    <name evidence="1" type="ORF">GCM10011501_07700</name>
</gene>
<keyword evidence="2" id="KW-1185">Reference proteome</keyword>
<evidence type="ECO:0000313" key="2">
    <source>
        <dbReference type="Proteomes" id="UP000626370"/>
    </source>
</evidence>
<name>A0ABQ3IET0_9GAMM</name>
<comment type="caution">
    <text evidence="1">The sequence shown here is derived from an EMBL/GenBank/DDBJ whole genome shotgun (WGS) entry which is preliminary data.</text>
</comment>
<protein>
    <submittedName>
        <fullName evidence="1">Uncharacterized protein</fullName>
    </submittedName>
</protein>
<dbReference type="RefSeq" id="WP_189376780.1">
    <property type="nucleotide sequence ID" value="NZ_BNAH01000002.1"/>
</dbReference>
<dbReference type="EMBL" id="BNAH01000002">
    <property type="protein sequence ID" value="GHE81818.1"/>
    <property type="molecule type" value="Genomic_DNA"/>
</dbReference>
<reference evidence="2" key="1">
    <citation type="journal article" date="2019" name="Int. J. Syst. Evol. Microbiol.">
        <title>The Global Catalogue of Microorganisms (GCM) 10K type strain sequencing project: providing services to taxonomists for standard genome sequencing and annotation.</title>
        <authorList>
            <consortium name="The Broad Institute Genomics Platform"/>
            <consortium name="The Broad Institute Genome Sequencing Center for Infectious Disease"/>
            <person name="Wu L."/>
            <person name="Ma J."/>
        </authorList>
    </citation>
    <scope>NUCLEOTIDE SEQUENCE [LARGE SCALE GENOMIC DNA]</scope>
    <source>
        <strain evidence="2">CGMCC 1.15922</strain>
    </source>
</reference>
<evidence type="ECO:0000313" key="1">
    <source>
        <dbReference type="EMBL" id="GHE81818.1"/>
    </source>
</evidence>
<organism evidence="1 2">
    <name type="scientific">Thalassotalea profundi</name>
    <dbReference type="NCBI Taxonomy" id="2036687"/>
    <lineage>
        <taxon>Bacteria</taxon>
        <taxon>Pseudomonadati</taxon>
        <taxon>Pseudomonadota</taxon>
        <taxon>Gammaproteobacteria</taxon>
        <taxon>Alteromonadales</taxon>
        <taxon>Colwelliaceae</taxon>
        <taxon>Thalassotalea</taxon>
    </lineage>
</organism>
<proteinExistence type="predicted"/>